<dbReference type="Gene3D" id="1.20.1250.20">
    <property type="entry name" value="MFS general substrate transporter like domains"/>
    <property type="match status" value="1"/>
</dbReference>
<dbReference type="GO" id="GO:0005886">
    <property type="term" value="C:plasma membrane"/>
    <property type="evidence" value="ECO:0007669"/>
    <property type="project" value="TreeGrafter"/>
</dbReference>
<dbReference type="SUPFAM" id="SSF103473">
    <property type="entry name" value="MFS general substrate transporter"/>
    <property type="match status" value="1"/>
</dbReference>
<proteinExistence type="predicted"/>
<feature type="transmembrane region" description="Helical" evidence="5">
    <location>
        <begin position="461"/>
        <end position="483"/>
    </location>
</feature>
<dbReference type="HOGENOM" id="CLU_008455_13_5_1"/>
<dbReference type="PROSITE" id="PS50850">
    <property type="entry name" value="MFS"/>
    <property type="match status" value="1"/>
</dbReference>
<reference evidence="8" key="1">
    <citation type="journal article" date="2013" name="Genome Announc.">
        <title>Draft genome sequence of the grapevine dieback fungus Eutypa lata UCR-EL1.</title>
        <authorList>
            <person name="Blanco-Ulate B."/>
            <person name="Rolshausen P.E."/>
            <person name="Cantu D."/>
        </authorList>
    </citation>
    <scope>NUCLEOTIDE SEQUENCE [LARGE SCALE GENOMIC DNA]</scope>
    <source>
        <strain evidence="8">UCR-EL1</strain>
    </source>
</reference>
<name>M7SUV9_EUTLA</name>
<dbReference type="KEGG" id="ela:UCREL1_4946"/>
<keyword evidence="2 5" id="KW-0812">Transmembrane</keyword>
<feature type="transmembrane region" description="Helical" evidence="5">
    <location>
        <begin position="63"/>
        <end position="83"/>
    </location>
</feature>
<evidence type="ECO:0000256" key="1">
    <source>
        <dbReference type="ARBA" id="ARBA00004141"/>
    </source>
</evidence>
<protein>
    <submittedName>
        <fullName evidence="7">Putative mfs transporter protein</fullName>
    </submittedName>
</protein>
<dbReference type="Proteomes" id="UP000012174">
    <property type="component" value="Unassembled WGS sequence"/>
</dbReference>
<feature type="transmembrane region" description="Helical" evidence="5">
    <location>
        <begin position="358"/>
        <end position="375"/>
    </location>
</feature>
<feature type="transmembrane region" description="Helical" evidence="5">
    <location>
        <begin position="489"/>
        <end position="512"/>
    </location>
</feature>
<organism evidence="7 8">
    <name type="scientific">Eutypa lata (strain UCR-EL1)</name>
    <name type="common">Grapevine dieback disease fungus</name>
    <name type="synonym">Eutypa armeniacae</name>
    <dbReference type="NCBI Taxonomy" id="1287681"/>
    <lineage>
        <taxon>Eukaryota</taxon>
        <taxon>Fungi</taxon>
        <taxon>Dikarya</taxon>
        <taxon>Ascomycota</taxon>
        <taxon>Pezizomycotina</taxon>
        <taxon>Sordariomycetes</taxon>
        <taxon>Xylariomycetidae</taxon>
        <taxon>Xylariales</taxon>
        <taxon>Diatrypaceae</taxon>
        <taxon>Eutypa</taxon>
    </lineage>
</organism>
<feature type="transmembrane region" description="Helical" evidence="5">
    <location>
        <begin position="130"/>
        <end position="148"/>
    </location>
</feature>
<dbReference type="OMA" id="PPYNWSQ"/>
<feature type="transmembrane region" description="Helical" evidence="5">
    <location>
        <begin position="154"/>
        <end position="176"/>
    </location>
</feature>
<dbReference type="AlphaFoldDB" id="M7SUV9"/>
<dbReference type="Pfam" id="PF07690">
    <property type="entry name" value="MFS_1"/>
    <property type="match status" value="1"/>
</dbReference>
<sequence>MASKDHGTNARQLVHSHAHEELPGTVNVKAAEGDDTAYGQALYPVPAEDPNDPLQWPQYKKTMILVVVCLYSFLGNAALQGPGPHITLWSEIFGVSQARASELISYPNLAYGFGSLLLVPMYMKFGRRPIMLGSMVTFIAGLIGASQAKTYEGLMVARVISCFGSGVCEALPVQLVNDIFFLHERGKYIGFYTCALCFAPISTLPAAYMLSTGPTWRTFNYSVLGFSVAMLVLAFLFVEESAYDRSAHMDSGISASASDGSGDQEKVHSTTLEQTPSIPARKSFVSTLKPWGEVDHQVPFFAMMYRSFTYFLVPQVLWVITTFGLNIGLGALTFNFVFPIKITAPPYNWPVSSSGLGSIGPFVGYLIALPFTSVSDRLAARLTVKNDGIREAEMRLGAMLPGMIIGPIGILVYGLTAEFNLHWIGYYFGTALTSFGGYFFFCFTLAYAVDSYYADTSEMLIAMNIGKQVVSFGLGFGVLDWVMQRGYAVVISGIFCAVLLANNLVLIVFMLWGKNIRRYVAGSWLARFHGKTHGNQGLTM</sequence>
<evidence type="ECO:0000256" key="2">
    <source>
        <dbReference type="ARBA" id="ARBA00022692"/>
    </source>
</evidence>
<dbReference type="InterPro" id="IPR036259">
    <property type="entry name" value="MFS_trans_sf"/>
</dbReference>
<feature type="transmembrane region" description="Helical" evidence="5">
    <location>
        <begin position="316"/>
        <end position="338"/>
    </location>
</feature>
<feature type="transmembrane region" description="Helical" evidence="5">
    <location>
        <begin position="219"/>
        <end position="238"/>
    </location>
</feature>
<keyword evidence="3 5" id="KW-1133">Transmembrane helix</keyword>
<dbReference type="OrthoDB" id="268400at2759"/>
<evidence type="ECO:0000256" key="4">
    <source>
        <dbReference type="ARBA" id="ARBA00023136"/>
    </source>
</evidence>
<dbReference type="InterPro" id="IPR011701">
    <property type="entry name" value="MFS"/>
</dbReference>
<evidence type="ECO:0000256" key="5">
    <source>
        <dbReference type="SAM" id="Phobius"/>
    </source>
</evidence>
<keyword evidence="4 5" id="KW-0472">Membrane</keyword>
<evidence type="ECO:0000313" key="8">
    <source>
        <dbReference type="Proteomes" id="UP000012174"/>
    </source>
</evidence>
<evidence type="ECO:0000313" key="7">
    <source>
        <dbReference type="EMBL" id="EMR68047.1"/>
    </source>
</evidence>
<dbReference type="PANTHER" id="PTHR23502">
    <property type="entry name" value="MAJOR FACILITATOR SUPERFAMILY"/>
    <property type="match status" value="1"/>
</dbReference>
<keyword evidence="8" id="KW-1185">Reference proteome</keyword>
<evidence type="ECO:0000259" key="6">
    <source>
        <dbReference type="PROSITE" id="PS50850"/>
    </source>
</evidence>
<dbReference type="GO" id="GO:0022857">
    <property type="term" value="F:transmembrane transporter activity"/>
    <property type="evidence" value="ECO:0007669"/>
    <property type="project" value="InterPro"/>
</dbReference>
<dbReference type="PANTHER" id="PTHR23502:SF160">
    <property type="entry name" value="MAJOR FACILITATOR SUPERFAMILY (MFS) PROFILE DOMAIN-CONTAINING PROTEIN-RELATED"/>
    <property type="match status" value="1"/>
</dbReference>
<gene>
    <name evidence="7" type="ORF">UCREL1_4946</name>
</gene>
<dbReference type="eggNOG" id="KOG0255">
    <property type="taxonomic scope" value="Eukaryota"/>
</dbReference>
<feature type="transmembrane region" description="Helical" evidence="5">
    <location>
        <begin position="103"/>
        <end position="123"/>
    </location>
</feature>
<accession>M7SUV9</accession>
<comment type="subcellular location">
    <subcellularLocation>
        <location evidence="1">Membrane</location>
        <topology evidence="1">Multi-pass membrane protein</topology>
    </subcellularLocation>
</comment>
<dbReference type="InterPro" id="IPR020846">
    <property type="entry name" value="MFS_dom"/>
</dbReference>
<dbReference type="EMBL" id="KB706313">
    <property type="protein sequence ID" value="EMR68047.1"/>
    <property type="molecule type" value="Genomic_DNA"/>
</dbReference>
<feature type="transmembrane region" description="Helical" evidence="5">
    <location>
        <begin position="427"/>
        <end position="449"/>
    </location>
</feature>
<feature type="transmembrane region" description="Helical" evidence="5">
    <location>
        <begin position="396"/>
        <end position="415"/>
    </location>
</feature>
<feature type="transmembrane region" description="Helical" evidence="5">
    <location>
        <begin position="188"/>
        <end position="207"/>
    </location>
</feature>
<evidence type="ECO:0000256" key="3">
    <source>
        <dbReference type="ARBA" id="ARBA00022989"/>
    </source>
</evidence>
<feature type="domain" description="Major facilitator superfamily (MFS) profile" evidence="6">
    <location>
        <begin position="61"/>
        <end position="540"/>
    </location>
</feature>